<feature type="region of interest" description="Disordered" evidence="1">
    <location>
        <begin position="48"/>
        <end position="70"/>
    </location>
</feature>
<protein>
    <submittedName>
        <fullName evidence="2">Uncharacterized protein</fullName>
    </submittedName>
</protein>
<evidence type="ECO:0000313" key="2">
    <source>
        <dbReference type="EMBL" id="OCH87620.1"/>
    </source>
</evidence>
<name>A0A8E2ASM7_9APHY</name>
<gene>
    <name evidence="2" type="ORF">OBBRIDRAFT_805946</name>
</gene>
<accession>A0A8E2ASM7</accession>
<keyword evidence="3" id="KW-1185">Reference proteome</keyword>
<dbReference type="EMBL" id="KV722479">
    <property type="protein sequence ID" value="OCH87620.1"/>
    <property type="molecule type" value="Genomic_DNA"/>
</dbReference>
<dbReference type="AlphaFoldDB" id="A0A8E2ASM7"/>
<sequence>MAIIAVGQTLGTLAMHKKPKLEETDASDLHQAMVVLATRTGFLDAPDAHEEHHTGPKTATVMGVRPPSSSNTRVTALGELVLASLKENLSEMLAFPKLVLLRGRKGVLAFSLYLNIVVLEYHITIMRLPVSDHHLAVKRLRLAEHYCPTIL</sequence>
<organism evidence="2 3">
    <name type="scientific">Obba rivulosa</name>
    <dbReference type="NCBI Taxonomy" id="1052685"/>
    <lineage>
        <taxon>Eukaryota</taxon>
        <taxon>Fungi</taxon>
        <taxon>Dikarya</taxon>
        <taxon>Basidiomycota</taxon>
        <taxon>Agaricomycotina</taxon>
        <taxon>Agaricomycetes</taxon>
        <taxon>Polyporales</taxon>
        <taxon>Gelatoporiaceae</taxon>
        <taxon>Obba</taxon>
    </lineage>
</organism>
<evidence type="ECO:0000256" key="1">
    <source>
        <dbReference type="SAM" id="MobiDB-lite"/>
    </source>
</evidence>
<proteinExistence type="predicted"/>
<reference evidence="2 3" key="1">
    <citation type="submission" date="2016-07" db="EMBL/GenBank/DDBJ databases">
        <title>Draft genome of the white-rot fungus Obba rivulosa 3A-2.</title>
        <authorList>
            <consortium name="DOE Joint Genome Institute"/>
            <person name="Miettinen O."/>
            <person name="Riley R."/>
            <person name="Acob R."/>
            <person name="Barry K."/>
            <person name="Cullen D."/>
            <person name="De Vries R."/>
            <person name="Hainaut M."/>
            <person name="Hatakka A."/>
            <person name="Henrissat B."/>
            <person name="Hilden K."/>
            <person name="Kuo R."/>
            <person name="Labutti K."/>
            <person name="Lipzen A."/>
            <person name="Makela M.R."/>
            <person name="Sandor L."/>
            <person name="Spatafora J.W."/>
            <person name="Grigoriev I.V."/>
            <person name="Hibbett D.S."/>
        </authorList>
    </citation>
    <scope>NUCLEOTIDE SEQUENCE [LARGE SCALE GENOMIC DNA]</scope>
    <source>
        <strain evidence="2 3">3A-2</strain>
    </source>
</reference>
<dbReference type="Proteomes" id="UP000250043">
    <property type="component" value="Unassembled WGS sequence"/>
</dbReference>
<evidence type="ECO:0000313" key="3">
    <source>
        <dbReference type="Proteomes" id="UP000250043"/>
    </source>
</evidence>